<organism evidence="2 3">
    <name type="scientific">Aquamicrobium terrae</name>
    <dbReference type="NCBI Taxonomy" id="1324945"/>
    <lineage>
        <taxon>Bacteria</taxon>
        <taxon>Pseudomonadati</taxon>
        <taxon>Pseudomonadota</taxon>
        <taxon>Alphaproteobacteria</taxon>
        <taxon>Hyphomicrobiales</taxon>
        <taxon>Phyllobacteriaceae</taxon>
        <taxon>Aquamicrobium</taxon>
    </lineage>
</organism>
<sequence length="62" mass="6869">MQAMNDAGQDRASGCIEGKLDPIVADQEKADKTRSKEGTDWTIESIDKRLDKGEEPVAEFSR</sequence>
<feature type="region of interest" description="Disordered" evidence="1">
    <location>
        <begin position="1"/>
        <end position="41"/>
    </location>
</feature>
<keyword evidence="3" id="KW-1185">Reference proteome</keyword>
<proteinExistence type="predicted"/>
<dbReference type="Proteomes" id="UP001549076">
    <property type="component" value="Unassembled WGS sequence"/>
</dbReference>
<evidence type="ECO:0000313" key="2">
    <source>
        <dbReference type="EMBL" id="MET3792477.1"/>
    </source>
</evidence>
<protein>
    <recommendedName>
        <fullName evidence="4">CsbD family protein</fullName>
    </recommendedName>
</protein>
<name>A0ABV2N2W4_9HYPH</name>
<evidence type="ECO:0000313" key="3">
    <source>
        <dbReference type="Proteomes" id="UP001549076"/>
    </source>
</evidence>
<dbReference type="EMBL" id="JBEPML010000008">
    <property type="protein sequence ID" value="MET3792477.1"/>
    <property type="molecule type" value="Genomic_DNA"/>
</dbReference>
<dbReference type="RefSeq" id="WP_354195527.1">
    <property type="nucleotide sequence ID" value="NZ_JBEPML010000008.1"/>
</dbReference>
<reference evidence="2 3" key="1">
    <citation type="submission" date="2024-06" db="EMBL/GenBank/DDBJ databases">
        <title>Genomic Encyclopedia of Type Strains, Phase IV (KMG-IV): sequencing the most valuable type-strain genomes for metagenomic binning, comparative biology and taxonomic classification.</title>
        <authorList>
            <person name="Goeker M."/>
        </authorList>
    </citation>
    <scope>NUCLEOTIDE SEQUENCE [LARGE SCALE GENOMIC DNA]</scope>
    <source>
        <strain evidence="2 3">DSM 27865</strain>
    </source>
</reference>
<accession>A0ABV2N2W4</accession>
<evidence type="ECO:0000256" key="1">
    <source>
        <dbReference type="SAM" id="MobiDB-lite"/>
    </source>
</evidence>
<comment type="caution">
    <text evidence="2">The sequence shown here is derived from an EMBL/GenBank/DDBJ whole genome shotgun (WGS) entry which is preliminary data.</text>
</comment>
<gene>
    <name evidence="2" type="ORF">ABID37_002694</name>
</gene>
<feature type="compositionally biased region" description="Basic and acidic residues" evidence="1">
    <location>
        <begin position="26"/>
        <end position="41"/>
    </location>
</feature>
<evidence type="ECO:0008006" key="4">
    <source>
        <dbReference type="Google" id="ProtNLM"/>
    </source>
</evidence>